<reference evidence="1" key="1">
    <citation type="submission" date="2018-05" db="EMBL/GenBank/DDBJ databases">
        <authorList>
            <person name="Lanie J.A."/>
            <person name="Ng W.-L."/>
            <person name="Kazmierczak K.M."/>
            <person name="Andrzejewski T.M."/>
            <person name="Davidsen T.M."/>
            <person name="Wayne K.J."/>
            <person name="Tettelin H."/>
            <person name="Glass J.I."/>
            <person name="Rusch D."/>
            <person name="Podicherti R."/>
            <person name="Tsui H.-C.T."/>
            <person name="Winkler M.E."/>
        </authorList>
    </citation>
    <scope>NUCLEOTIDE SEQUENCE</scope>
</reference>
<proteinExistence type="predicted"/>
<protein>
    <submittedName>
        <fullName evidence="1">Uncharacterized protein</fullName>
    </submittedName>
</protein>
<gene>
    <name evidence="1" type="ORF">METZ01_LOCUS351910</name>
</gene>
<accession>A0A382RN34</accession>
<feature type="non-terminal residue" evidence="1">
    <location>
        <position position="44"/>
    </location>
</feature>
<dbReference type="AlphaFoldDB" id="A0A382RN34"/>
<name>A0A382RN34_9ZZZZ</name>
<organism evidence="1">
    <name type="scientific">marine metagenome</name>
    <dbReference type="NCBI Taxonomy" id="408172"/>
    <lineage>
        <taxon>unclassified sequences</taxon>
        <taxon>metagenomes</taxon>
        <taxon>ecological metagenomes</taxon>
    </lineage>
</organism>
<dbReference type="EMBL" id="UINC01122931">
    <property type="protein sequence ID" value="SVC99056.1"/>
    <property type="molecule type" value="Genomic_DNA"/>
</dbReference>
<evidence type="ECO:0000313" key="1">
    <source>
        <dbReference type="EMBL" id="SVC99056.1"/>
    </source>
</evidence>
<sequence>MPLRAGFLPYGESLFEVNTHGTNEAGVLIFRFNGTISFLMCLST</sequence>